<keyword evidence="6 12" id="KW-0378">Hydrolase</keyword>
<evidence type="ECO:0000256" key="4">
    <source>
        <dbReference type="ARBA" id="ARBA00013229"/>
    </source>
</evidence>
<evidence type="ECO:0000259" key="13">
    <source>
        <dbReference type="Pfam" id="PF01095"/>
    </source>
</evidence>
<reference evidence="14 15" key="1">
    <citation type="journal article" date="2013" name="Proc. Natl. Acad. Sci. U.S.A.">
        <title>Fine-scale variation in meiotic recombination in Mimulus inferred from population shotgun sequencing.</title>
        <authorList>
            <person name="Hellsten U."/>
            <person name="Wright K.M."/>
            <person name="Jenkins J."/>
            <person name="Shu S."/>
            <person name="Yuan Y."/>
            <person name="Wessler S.R."/>
            <person name="Schmutz J."/>
            <person name="Willis J.H."/>
            <person name="Rokhsar D.S."/>
        </authorList>
    </citation>
    <scope>NUCLEOTIDE SEQUENCE [LARGE SCALE GENOMIC DNA]</scope>
    <source>
        <strain evidence="15">cv. DUN x IM62</strain>
    </source>
</reference>
<feature type="active site" evidence="11">
    <location>
        <position position="132"/>
    </location>
</feature>
<dbReference type="GO" id="GO:0045490">
    <property type="term" value="P:pectin catabolic process"/>
    <property type="evidence" value="ECO:0000318"/>
    <property type="project" value="GO_Central"/>
</dbReference>
<name>A0A022QF11_ERYGU</name>
<evidence type="ECO:0000256" key="9">
    <source>
        <dbReference type="ARBA" id="ARBA00047928"/>
    </source>
</evidence>
<dbReference type="FunFam" id="2.160.20.10:FF:000013">
    <property type="entry name" value="Pectinesterase"/>
    <property type="match status" value="1"/>
</dbReference>
<dbReference type="InterPro" id="IPR011050">
    <property type="entry name" value="Pectin_lyase_fold/virulence"/>
</dbReference>
<evidence type="ECO:0000313" key="14">
    <source>
        <dbReference type="EMBL" id="EYU27262.1"/>
    </source>
</evidence>
<sequence>MVNLDRVVINVHAGIYTEKVTIPPTKSYITIQGAGAENTVVQWGDMAKNTNGTFYSATFAVNSPFFIARNITFKNTAPVPPPGAKDMQAVALRISADAATFVGCKFLGAQDTLFDHEGRHYYKDCYIQGSIDFIFGDGRSFFENCELHSIPPGGALTAQHRDSESDDSGFVFVNCRVTGSAAVYLGRAWGSYSRVVFAYTYMHSIIIPRGWHDWGRKSRDSTVFYGQYKCSGPGAKFAKRVEWAKELTDEEARPFIYPDFVDASQWLNI</sequence>
<evidence type="ECO:0000256" key="3">
    <source>
        <dbReference type="ARBA" id="ARBA00008891"/>
    </source>
</evidence>
<evidence type="ECO:0000256" key="1">
    <source>
        <dbReference type="ARBA" id="ARBA00004613"/>
    </source>
</evidence>
<dbReference type="PhylomeDB" id="A0A022QF11"/>
<evidence type="ECO:0000256" key="2">
    <source>
        <dbReference type="ARBA" id="ARBA00005184"/>
    </source>
</evidence>
<dbReference type="InterPro" id="IPR000070">
    <property type="entry name" value="Pectinesterase_cat"/>
</dbReference>
<evidence type="ECO:0000256" key="7">
    <source>
        <dbReference type="ARBA" id="ARBA00023085"/>
    </source>
</evidence>
<dbReference type="GO" id="GO:0005576">
    <property type="term" value="C:extracellular region"/>
    <property type="evidence" value="ECO:0007669"/>
    <property type="project" value="UniProtKB-SubCell"/>
</dbReference>
<dbReference type="Pfam" id="PF01095">
    <property type="entry name" value="Pectinesterase"/>
    <property type="match status" value="1"/>
</dbReference>
<evidence type="ECO:0000256" key="10">
    <source>
        <dbReference type="ARBA" id="ARBA00057335"/>
    </source>
</evidence>
<feature type="domain" description="Pectinesterase catalytic" evidence="13">
    <location>
        <begin position="5"/>
        <end position="262"/>
    </location>
</feature>
<dbReference type="GO" id="GO:0042545">
    <property type="term" value="P:cell wall modification"/>
    <property type="evidence" value="ECO:0007669"/>
    <property type="project" value="UniProtKB-UniRule"/>
</dbReference>
<dbReference type="EC" id="3.1.1.11" evidence="4 12"/>
<evidence type="ECO:0000256" key="8">
    <source>
        <dbReference type="ARBA" id="ARBA00023180"/>
    </source>
</evidence>
<evidence type="ECO:0000313" key="15">
    <source>
        <dbReference type="Proteomes" id="UP000030748"/>
    </source>
</evidence>
<organism evidence="14 15">
    <name type="scientific">Erythranthe guttata</name>
    <name type="common">Yellow monkey flower</name>
    <name type="synonym">Mimulus guttatus</name>
    <dbReference type="NCBI Taxonomy" id="4155"/>
    <lineage>
        <taxon>Eukaryota</taxon>
        <taxon>Viridiplantae</taxon>
        <taxon>Streptophyta</taxon>
        <taxon>Embryophyta</taxon>
        <taxon>Tracheophyta</taxon>
        <taxon>Spermatophyta</taxon>
        <taxon>Magnoliopsida</taxon>
        <taxon>eudicotyledons</taxon>
        <taxon>Gunneridae</taxon>
        <taxon>Pentapetalae</taxon>
        <taxon>asterids</taxon>
        <taxon>lamiids</taxon>
        <taxon>Lamiales</taxon>
        <taxon>Phrymaceae</taxon>
        <taxon>Erythranthe</taxon>
    </lineage>
</organism>
<comment type="subcellular location">
    <subcellularLocation>
        <location evidence="1">Secreted</location>
    </subcellularLocation>
</comment>
<comment type="catalytic activity">
    <reaction evidence="9 12">
        <text>[(1-&gt;4)-alpha-D-galacturonosyl methyl ester](n) + n H2O = [(1-&gt;4)-alpha-D-galacturonosyl](n) + n methanol + n H(+)</text>
        <dbReference type="Rhea" id="RHEA:22380"/>
        <dbReference type="Rhea" id="RHEA-COMP:14570"/>
        <dbReference type="Rhea" id="RHEA-COMP:14573"/>
        <dbReference type="ChEBI" id="CHEBI:15377"/>
        <dbReference type="ChEBI" id="CHEBI:15378"/>
        <dbReference type="ChEBI" id="CHEBI:17790"/>
        <dbReference type="ChEBI" id="CHEBI:140522"/>
        <dbReference type="ChEBI" id="CHEBI:140523"/>
        <dbReference type="EC" id="3.1.1.11"/>
    </reaction>
</comment>
<evidence type="ECO:0000256" key="11">
    <source>
        <dbReference type="PROSITE-ProRule" id="PRU10040"/>
    </source>
</evidence>
<protein>
    <recommendedName>
        <fullName evidence="4 12">Pectinesterase</fullName>
        <ecNumber evidence="4 12">3.1.1.11</ecNumber>
    </recommendedName>
</protein>
<gene>
    <name evidence="14" type="ORF">MIMGU_mgv1a011822mg</name>
</gene>
<comment type="pathway">
    <text evidence="2 12">Glycan metabolism; pectin degradation; 2-dehydro-3-deoxy-D-gluconate from pectin: step 1/5.</text>
</comment>
<dbReference type="UniPathway" id="UPA00545">
    <property type="reaction ID" value="UER00823"/>
</dbReference>
<dbReference type="SUPFAM" id="SSF51126">
    <property type="entry name" value="Pectin lyase-like"/>
    <property type="match status" value="1"/>
</dbReference>
<dbReference type="PANTHER" id="PTHR31321">
    <property type="entry name" value="ACYL-COA THIOESTER HYDROLASE YBHC-RELATED"/>
    <property type="match status" value="1"/>
</dbReference>
<keyword evidence="8" id="KW-0325">Glycoprotein</keyword>
<dbReference type="STRING" id="4155.A0A022QF11"/>
<keyword evidence="5" id="KW-0964">Secreted</keyword>
<keyword evidence="15" id="KW-1185">Reference proteome</keyword>
<evidence type="ECO:0000256" key="12">
    <source>
        <dbReference type="RuleBase" id="RU000589"/>
    </source>
</evidence>
<accession>A0A022QF11</accession>
<proteinExistence type="inferred from homology"/>
<evidence type="ECO:0000256" key="5">
    <source>
        <dbReference type="ARBA" id="ARBA00022525"/>
    </source>
</evidence>
<dbReference type="eggNOG" id="ENOG502QQMT">
    <property type="taxonomic scope" value="Eukaryota"/>
</dbReference>
<dbReference type="PROSITE" id="PS00503">
    <property type="entry name" value="PECTINESTERASE_2"/>
    <property type="match status" value="1"/>
</dbReference>
<evidence type="ECO:0000256" key="6">
    <source>
        <dbReference type="ARBA" id="ARBA00022801"/>
    </source>
</evidence>
<dbReference type="PANTHER" id="PTHR31321:SF57">
    <property type="entry name" value="PECTINESTERASE 53-RELATED"/>
    <property type="match status" value="1"/>
</dbReference>
<dbReference type="InterPro" id="IPR033131">
    <property type="entry name" value="Pectinesterase_Asp_AS"/>
</dbReference>
<dbReference type="EMBL" id="KI631457">
    <property type="protein sequence ID" value="EYU27262.1"/>
    <property type="molecule type" value="Genomic_DNA"/>
</dbReference>
<dbReference type="InterPro" id="IPR012334">
    <property type="entry name" value="Pectin_lyas_fold"/>
</dbReference>
<dbReference type="Proteomes" id="UP000030748">
    <property type="component" value="Unassembled WGS sequence"/>
</dbReference>
<dbReference type="AlphaFoldDB" id="A0A022QF11"/>
<comment type="similarity">
    <text evidence="3">Belongs to the pectinesterase family.</text>
</comment>
<dbReference type="GO" id="GO:0030599">
    <property type="term" value="F:pectinesterase activity"/>
    <property type="evidence" value="ECO:0000318"/>
    <property type="project" value="GO_Central"/>
</dbReference>
<comment type="function">
    <text evidence="10">Acts in the modification of cell walls via demethylesterification of cell wall pectin.</text>
</comment>
<keyword evidence="7 12" id="KW-0063">Aspartyl esterase</keyword>
<dbReference type="Gene3D" id="2.160.20.10">
    <property type="entry name" value="Single-stranded right-handed beta-helix, Pectin lyase-like"/>
    <property type="match status" value="1"/>
</dbReference>